<comment type="caution">
    <text evidence="2">The sequence shown here is derived from an EMBL/GenBank/DDBJ whole genome shotgun (WGS) entry which is preliminary data.</text>
</comment>
<evidence type="ECO:0000313" key="2">
    <source>
        <dbReference type="EMBL" id="VUC24431.1"/>
    </source>
</evidence>
<dbReference type="EMBL" id="CABFNS010000720">
    <property type="protein sequence ID" value="VUC24431.1"/>
    <property type="molecule type" value="Genomic_DNA"/>
</dbReference>
<organism evidence="2 3">
    <name type="scientific">Bionectria ochroleuca</name>
    <name type="common">Gliocladium roseum</name>
    <dbReference type="NCBI Taxonomy" id="29856"/>
    <lineage>
        <taxon>Eukaryota</taxon>
        <taxon>Fungi</taxon>
        <taxon>Dikarya</taxon>
        <taxon>Ascomycota</taxon>
        <taxon>Pezizomycotina</taxon>
        <taxon>Sordariomycetes</taxon>
        <taxon>Hypocreomycetidae</taxon>
        <taxon>Hypocreales</taxon>
        <taxon>Bionectriaceae</taxon>
        <taxon>Clonostachys</taxon>
    </lineage>
</organism>
<evidence type="ECO:0000256" key="1">
    <source>
        <dbReference type="SAM" id="MobiDB-lite"/>
    </source>
</evidence>
<accession>A0ABY6U2F4</accession>
<sequence length="198" mass="21634">MESEVLISNTMPSPNPSSAATAPSPTEGTSECSSLFRTDKGGGLSIFDIKGVVPRNKKTVVAELVLQRARVAVGLYEHASSVMTGDDLFKLRDRLARFGVSVNKNAAKNPISFRIIKKTEQADKVDLFFVDCLFPGNPQVEWFREAMASKLQHSSKPGPYAAKKKIPEHLNDIEGNDMSNIQVINGQYTIPLPDLSAQ</sequence>
<reference evidence="2 3" key="1">
    <citation type="submission" date="2019-06" db="EMBL/GenBank/DDBJ databases">
        <authorList>
            <person name="Broberg M."/>
        </authorList>
    </citation>
    <scope>NUCLEOTIDE SEQUENCE [LARGE SCALE GENOMIC DNA]</scope>
</reference>
<keyword evidence="3" id="KW-1185">Reference proteome</keyword>
<feature type="region of interest" description="Disordered" evidence="1">
    <location>
        <begin position="1"/>
        <end position="33"/>
    </location>
</feature>
<feature type="compositionally biased region" description="Low complexity" evidence="1">
    <location>
        <begin position="8"/>
        <end position="26"/>
    </location>
</feature>
<proteinExistence type="predicted"/>
<evidence type="ECO:0000313" key="3">
    <source>
        <dbReference type="Proteomes" id="UP000766486"/>
    </source>
</evidence>
<dbReference type="Proteomes" id="UP000766486">
    <property type="component" value="Unassembled WGS sequence"/>
</dbReference>
<gene>
    <name evidence="2" type="ORF">CLO192961_LOCUS143087</name>
</gene>
<protein>
    <submittedName>
        <fullName evidence="2">Uncharacterized protein</fullName>
    </submittedName>
</protein>
<name>A0ABY6U2F4_BIOOC</name>